<dbReference type="Pfam" id="PF03729">
    <property type="entry name" value="DUF308"/>
    <property type="match status" value="2"/>
</dbReference>
<feature type="transmembrane region" description="Helical" evidence="1">
    <location>
        <begin position="31"/>
        <end position="49"/>
    </location>
</feature>
<keyword evidence="1" id="KW-0812">Transmembrane</keyword>
<evidence type="ECO:0000313" key="2">
    <source>
        <dbReference type="EMBL" id="MBK0330784.1"/>
    </source>
</evidence>
<keyword evidence="1" id="KW-1133">Transmembrane helix</keyword>
<sequence length="202" mass="20889">MSASQPDAPDQTESTVPAETGWSRLRKGARIALIVQGALSVLVALVLLFDPLRSMLVLTLVVGAWLLVTGIAAIISHIARDAHHRSVWTVVSGALSIVAGALVMIMPGSAAVAAVAILATWAILLGITYGLNSLALRRAGAPGWWGVLITGILAVLLGILMLANPGAAMLGLVWAIGIYALVDGISELILGIRLGSPRSDRP</sequence>
<proteinExistence type="predicted"/>
<feature type="transmembrane region" description="Helical" evidence="1">
    <location>
        <begin position="87"/>
        <end position="105"/>
    </location>
</feature>
<dbReference type="PANTHER" id="PTHR34989:SF1">
    <property type="entry name" value="PROTEIN HDED"/>
    <property type="match status" value="1"/>
</dbReference>
<keyword evidence="1" id="KW-0472">Membrane</keyword>
<keyword evidence="3" id="KW-1185">Reference proteome</keyword>
<comment type="caution">
    <text evidence="2">The sequence shown here is derived from an EMBL/GenBank/DDBJ whole genome shotgun (WGS) entry which is preliminary data.</text>
</comment>
<evidence type="ECO:0000313" key="3">
    <source>
        <dbReference type="Proteomes" id="UP000612352"/>
    </source>
</evidence>
<feature type="transmembrane region" description="Helical" evidence="1">
    <location>
        <begin position="143"/>
        <end position="163"/>
    </location>
</feature>
<dbReference type="InterPro" id="IPR052712">
    <property type="entry name" value="Acid_resist_chaperone_HdeD"/>
</dbReference>
<reference evidence="2 3" key="1">
    <citation type="submission" date="2020-12" db="EMBL/GenBank/DDBJ databases">
        <title>Brachybacterium sp. MASK1Z-5, whole genome shotgun sequence.</title>
        <authorList>
            <person name="Tuo L."/>
        </authorList>
    </citation>
    <scope>NUCLEOTIDE SEQUENCE [LARGE SCALE GENOMIC DNA]</scope>
    <source>
        <strain evidence="2 3">MASK1Z-5</strain>
    </source>
</reference>
<dbReference type="InterPro" id="IPR005325">
    <property type="entry name" value="DUF308_memb"/>
</dbReference>
<feature type="transmembrane region" description="Helical" evidence="1">
    <location>
        <begin position="169"/>
        <end position="192"/>
    </location>
</feature>
<gene>
    <name evidence="2" type="ORF">I8D64_05150</name>
</gene>
<evidence type="ECO:0000256" key="1">
    <source>
        <dbReference type="SAM" id="Phobius"/>
    </source>
</evidence>
<feature type="transmembrane region" description="Helical" evidence="1">
    <location>
        <begin position="55"/>
        <end position="75"/>
    </location>
</feature>
<accession>A0ABS1B820</accession>
<feature type="transmembrane region" description="Helical" evidence="1">
    <location>
        <begin position="111"/>
        <end position="131"/>
    </location>
</feature>
<dbReference type="RefSeq" id="WP_200501439.1">
    <property type="nucleotide sequence ID" value="NZ_JAEDAJ010000002.1"/>
</dbReference>
<dbReference type="PANTHER" id="PTHR34989">
    <property type="entry name" value="PROTEIN HDED"/>
    <property type="match status" value="1"/>
</dbReference>
<dbReference type="EMBL" id="JAEDAJ010000002">
    <property type="protein sequence ID" value="MBK0330784.1"/>
    <property type="molecule type" value="Genomic_DNA"/>
</dbReference>
<dbReference type="Proteomes" id="UP000612352">
    <property type="component" value="Unassembled WGS sequence"/>
</dbReference>
<protein>
    <submittedName>
        <fullName evidence="2">HdeD family acid-resistance protein</fullName>
    </submittedName>
</protein>
<organism evidence="2 3">
    <name type="scientific">Brachybacterium halotolerans</name>
    <dbReference type="NCBI Taxonomy" id="2795215"/>
    <lineage>
        <taxon>Bacteria</taxon>
        <taxon>Bacillati</taxon>
        <taxon>Actinomycetota</taxon>
        <taxon>Actinomycetes</taxon>
        <taxon>Micrococcales</taxon>
        <taxon>Dermabacteraceae</taxon>
        <taxon>Brachybacterium</taxon>
    </lineage>
</organism>
<name>A0ABS1B820_9MICO</name>